<dbReference type="GO" id="GO:0032040">
    <property type="term" value="C:small-subunit processome"/>
    <property type="evidence" value="ECO:0007669"/>
    <property type="project" value="TreeGrafter"/>
</dbReference>
<dbReference type="VEuPathDB" id="CryptoDB:GNI_119120"/>
<sequence length="477" mass="53383">MARPRKQTQGVRKPQHIHAPKKSKTRKERVPESDGFVAIGNTGHKTGQVARRPTKNYQSYESEDEEDQWAEQLDKSEDEDLEEIGSYDAGLAAGEEKSRKPREERLDAGDPFLGRDSWGRSIRNFYDEEGSEGSSSEAEDDMARALQEALAIRQSHMGTVAAEDMGFNDYLALGAQSVTEGETKSVNDEKVALDLLLTGLSGSAREPDSARDAERNPAALELLQHLSEEYKELKERVKKESMPALQLAAFTDKGPRPTEACMDLLAFQLQICLWMASFFNGCAAVGLTPEFLLHSSVLTKALKKYAKVRKEMGSPGEWEVLRDELRVALRNRGDSAITVSTTSLKDKVYDRHGDRRDDHADMPGKMSVLERRAMKKAARLEMQRKKALDSLPKLPAEIQDPTSARELSRNIKSNRGLMRIRKKYSGHARVANKLKYAKKVKKLSGRLRKADEQTASGDYAGESHGITSHVNRSRKLQ</sequence>
<comment type="subcellular location">
    <subcellularLocation>
        <location evidence="1">Nucleus</location>
    </subcellularLocation>
</comment>
<feature type="region of interest" description="Disordered" evidence="4">
    <location>
        <begin position="1"/>
        <end position="113"/>
    </location>
</feature>
<keyword evidence="3" id="KW-0539">Nucleus</keyword>
<evidence type="ECO:0000259" key="5">
    <source>
        <dbReference type="Pfam" id="PF09368"/>
    </source>
</evidence>
<dbReference type="Proteomes" id="UP000019763">
    <property type="component" value="Unassembled WGS sequence"/>
</dbReference>
<accession>A0A023B2I9</accession>
<evidence type="ECO:0000313" key="6">
    <source>
        <dbReference type="EMBL" id="EZG55043.1"/>
    </source>
</evidence>
<dbReference type="RefSeq" id="XP_011131810.1">
    <property type="nucleotide sequence ID" value="XM_011133508.1"/>
</dbReference>
<feature type="region of interest" description="Disordered" evidence="4">
    <location>
        <begin position="445"/>
        <end position="477"/>
    </location>
</feature>
<keyword evidence="7" id="KW-1185">Reference proteome</keyword>
<name>A0A023B2I9_GRENI</name>
<evidence type="ECO:0000256" key="2">
    <source>
        <dbReference type="ARBA" id="ARBA00010979"/>
    </source>
</evidence>
<evidence type="ECO:0000256" key="4">
    <source>
        <dbReference type="SAM" id="MobiDB-lite"/>
    </source>
</evidence>
<dbReference type="GO" id="GO:0000462">
    <property type="term" value="P:maturation of SSU-rRNA from tricistronic rRNA transcript (SSU-rRNA, 5.8S rRNA, LSU-rRNA)"/>
    <property type="evidence" value="ECO:0007669"/>
    <property type="project" value="TreeGrafter"/>
</dbReference>
<dbReference type="PANTHER" id="PTHR13237">
    <property type="entry name" value="SOMETHING ABOUT SILENCING PROTEIN 10-RELATED"/>
    <property type="match status" value="1"/>
</dbReference>
<evidence type="ECO:0000256" key="3">
    <source>
        <dbReference type="ARBA" id="ARBA00023242"/>
    </source>
</evidence>
<dbReference type="EMBL" id="AFNH02000885">
    <property type="protein sequence ID" value="EZG55043.1"/>
    <property type="molecule type" value="Genomic_DNA"/>
</dbReference>
<gene>
    <name evidence="6" type="ORF">GNI_119120</name>
</gene>
<comment type="caution">
    <text evidence="6">The sequence shown here is derived from an EMBL/GenBank/DDBJ whole genome shotgun (WGS) entry which is preliminary data.</text>
</comment>
<protein>
    <submittedName>
        <fullName evidence="6">Sas10 carboxy-terminal domain protein</fullName>
    </submittedName>
</protein>
<feature type="domain" description="Sas10 C-terminal" evidence="5">
    <location>
        <begin position="404"/>
        <end position="476"/>
    </location>
</feature>
<feature type="compositionally biased region" description="Basic and acidic residues" evidence="4">
    <location>
        <begin position="94"/>
        <end position="108"/>
    </location>
</feature>
<reference evidence="6" key="1">
    <citation type="submission" date="2013-12" db="EMBL/GenBank/DDBJ databases">
        <authorList>
            <person name="Omoto C.K."/>
            <person name="Sibley D."/>
            <person name="Venepally P."/>
            <person name="Hadjithomas M."/>
            <person name="Karamycheva S."/>
            <person name="Brunk B."/>
            <person name="Roos D."/>
            <person name="Caler E."/>
            <person name="Lorenzi H."/>
        </authorList>
    </citation>
    <scope>NUCLEOTIDE SEQUENCE</scope>
</reference>
<dbReference type="AlphaFoldDB" id="A0A023B2I9"/>
<comment type="similarity">
    <text evidence="2">Belongs to the SAS10 family.</text>
</comment>
<dbReference type="PANTHER" id="PTHR13237:SF8">
    <property type="entry name" value="SOMETHING ABOUT SILENCING PROTEIN 10"/>
    <property type="match status" value="1"/>
</dbReference>
<proteinExistence type="inferred from homology"/>
<evidence type="ECO:0000256" key="1">
    <source>
        <dbReference type="ARBA" id="ARBA00004123"/>
    </source>
</evidence>
<evidence type="ECO:0000313" key="7">
    <source>
        <dbReference type="Proteomes" id="UP000019763"/>
    </source>
</evidence>
<dbReference type="Pfam" id="PF09368">
    <property type="entry name" value="Sas10"/>
    <property type="match status" value="1"/>
</dbReference>
<feature type="compositionally biased region" description="Acidic residues" evidence="4">
    <location>
        <begin position="76"/>
        <end position="85"/>
    </location>
</feature>
<feature type="compositionally biased region" description="Basic residues" evidence="4">
    <location>
        <begin position="13"/>
        <end position="27"/>
    </location>
</feature>
<dbReference type="OrthoDB" id="203440at2759"/>
<organism evidence="6 7">
    <name type="scientific">Gregarina niphandrodes</name>
    <name type="common">Septate eugregarine</name>
    <dbReference type="NCBI Taxonomy" id="110365"/>
    <lineage>
        <taxon>Eukaryota</taxon>
        <taxon>Sar</taxon>
        <taxon>Alveolata</taxon>
        <taxon>Apicomplexa</taxon>
        <taxon>Conoidasida</taxon>
        <taxon>Gregarinasina</taxon>
        <taxon>Eugregarinorida</taxon>
        <taxon>Gregarinidae</taxon>
        <taxon>Gregarina</taxon>
    </lineage>
</organism>
<dbReference type="InterPro" id="IPR018972">
    <property type="entry name" value="Sas10_C_dom"/>
</dbReference>
<dbReference type="GeneID" id="22914231"/>